<dbReference type="OrthoDB" id="10498528at2759"/>
<dbReference type="Proteomes" id="UP000596742">
    <property type="component" value="Unassembled WGS sequence"/>
</dbReference>
<evidence type="ECO:0000313" key="1">
    <source>
        <dbReference type="EMBL" id="VDI16326.1"/>
    </source>
</evidence>
<sequence length="365" mass="42420">MCDSTGCSYITHQTIPSYIWQFLFNIPSSNVCKKTTTPHICFLSPTAGQTPEHLDDEYIHILHKQFCSARKALDTLVNYRNVYGHTDKTHLPVAEYQKVKTNIEKAIMILPKLPGKKEQTREKLNNFEKTSLDVVLTCTDDIKEEIRNKHREQNIKLDHVKVEIKEEISDRHREQDSKLDRVEEKVLRAEISRNFYNVYMFAASLFIKKGILSLSVADTSHLCDDGAKFKIKPASYPAFTVFMSLLTGGWIRFSDTEEKYTKFKLNRVTNINGGNQFYHIESVDYPKYYLTMGYCGWWVRAKFYEDQPIDDDAIWDIRCLKTDADSLYLLVPKKSEDFMCVDCTRRLKGSCGVLDVSKMFLFEKV</sequence>
<reference evidence="1" key="1">
    <citation type="submission" date="2018-11" db="EMBL/GenBank/DDBJ databases">
        <authorList>
            <person name="Alioto T."/>
            <person name="Alioto T."/>
        </authorList>
    </citation>
    <scope>NUCLEOTIDE SEQUENCE</scope>
</reference>
<proteinExistence type="predicted"/>
<keyword evidence="2" id="KW-1185">Reference proteome</keyword>
<dbReference type="EMBL" id="UYJE01003077">
    <property type="protein sequence ID" value="VDI16326.1"/>
    <property type="molecule type" value="Genomic_DNA"/>
</dbReference>
<organism evidence="1 2">
    <name type="scientific">Mytilus galloprovincialis</name>
    <name type="common">Mediterranean mussel</name>
    <dbReference type="NCBI Taxonomy" id="29158"/>
    <lineage>
        <taxon>Eukaryota</taxon>
        <taxon>Metazoa</taxon>
        <taxon>Spiralia</taxon>
        <taxon>Lophotrochozoa</taxon>
        <taxon>Mollusca</taxon>
        <taxon>Bivalvia</taxon>
        <taxon>Autobranchia</taxon>
        <taxon>Pteriomorphia</taxon>
        <taxon>Mytilida</taxon>
        <taxon>Mytiloidea</taxon>
        <taxon>Mytilidae</taxon>
        <taxon>Mytilinae</taxon>
        <taxon>Mytilus</taxon>
    </lineage>
</organism>
<comment type="caution">
    <text evidence="1">The sequence shown here is derived from an EMBL/GenBank/DDBJ whole genome shotgun (WGS) entry which is preliminary data.</text>
</comment>
<gene>
    <name evidence="1" type="ORF">MGAL_10B025322</name>
</gene>
<dbReference type="AlphaFoldDB" id="A0A8B6D7N9"/>
<name>A0A8B6D7N9_MYTGA</name>
<evidence type="ECO:0000313" key="2">
    <source>
        <dbReference type="Proteomes" id="UP000596742"/>
    </source>
</evidence>
<evidence type="ECO:0008006" key="3">
    <source>
        <dbReference type="Google" id="ProtNLM"/>
    </source>
</evidence>
<protein>
    <recommendedName>
        <fullName evidence="3">DZIP3-like HEPN domain-containing protein</fullName>
    </recommendedName>
</protein>
<accession>A0A8B6D7N9</accession>